<evidence type="ECO:0000313" key="1">
    <source>
        <dbReference type="EMBL" id="CAD7455510.1"/>
    </source>
</evidence>
<reference evidence="1" key="1">
    <citation type="submission" date="2020-11" db="EMBL/GenBank/DDBJ databases">
        <authorList>
            <person name="Tran Van P."/>
        </authorList>
    </citation>
    <scope>NUCLEOTIDE SEQUENCE</scope>
</reference>
<name>A0A7R9FKY0_9NEOP</name>
<sequence>MIISHAKLRLFLLSASSPLTRRSKLEEVTSHTLGGHGGQGGNTAHCLPTVETRCGQELLVSTFNTSHRHTAHLEGAGGITGMCKASKL</sequence>
<proteinExistence type="predicted"/>
<dbReference type="AlphaFoldDB" id="A0A7R9FKY0"/>
<accession>A0A7R9FKY0</accession>
<dbReference type="EMBL" id="OE000940">
    <property type="protein sequence ID" value="CAD7455510.1"/>
    <property type="molecule type" value="Genomic_DNA"/>
</dbReference>
<protein>
    <submittedName>
        <fullName evidence="1">Uncharacterized protein</fullName>
    </submittedName>
</protein>
<gene>
    <name evidence="1" type="ORF">TTEB3V08_LOCUS3577</name>
</gene>
<organism evidence="1">
    <name type="scientific">Timema tahoe</name>
    <dbReference type="NCBI Taxonomy" id="61484"/>
    <lineage>
        <taxon>Eukaryota</taxon>
        <taxon>Metazoa</taxon>
        <taxon>Ecdysozoa</taxon>
        <taxon>Arthropoda</taxon>
        <taxon>Hexapoda</taxon>
        <taxon>Insecta</taxon>
        <taxon>Pterygota</taxon>
        <taxon>Neoptera</taxon>
        <taxon>Polyneoptera</taxon>
        <taxon>Phasmatodea</taxon>
        <taxon>Timematodea</taxon>
        <taxon>Timematoidea</taxon>
        <taxon>Timematidae</taxon>
        <taxon>Timema</taxon>
    </lineage>
</organism>